<dbReference type="Pfam" id="PF10477">
    <property type="entry name" value="EIF4E-T"/>
    <property type="match status" value="3"/>
</dbReference>
<dbReference type="GO" id="GO:0003729">
    <property type="term" value="F:mRNA binding"/>
    <property type="evidence" value="ECO:0007669"/>
    <property type="project" value="TreeGrafter"/>
</dbReference>
<feature type="region of interest" description="Disordered" evidence="3">
    <location>
        <begin position="546"/>
        <end position="571"/>
    </location>
</feature>
<organism evidence="4">
    <name type="scientific">Darwinula stevensoni</name>
    <dbReference type="NCBI Taxonomy" id="69355"/>
    <lineage>
        <taxon>Eukaryota</taxon>
        <taxon>Metazoa</taxon>
        <taxon>Ecdysozoa</taxon>
        <taxon>Arthropoda</taxon>
        <taxon>Crustacea</taxon>
        <taxon>Oligostraca</taxon>
        <taxon>Ostracoda</taxon>
        <taxon>Podocopa</taxon>
        <taxon>Podocopida</taxon>
        <taxon>Darwinulocopina</taxon>
        <taxon>Darwinuloidea</taxon>
        <taxon>Darwinulidae</taxon>
        <taxon>Darwinula</taxon>
    </lineage>
</organism>
<feature type="compositionally biased region" description="Basic and acidic residues" evidence="3">
    <location>
        <begin position="214"/>
        <end position="227"/>
    </location>
</feature>
<feature type="region of interest" description="Disordered" evidence="3">
    <location>
        <begin position="1"/>
        <end position="38"/>
    </location>
</feature>
<evidence type="ECO:0000313" key="5">
    <source>
        <dbReference type="Proteomes" id="UP000677054"/>
    </source>
</evidence>
<evidence type="ECO:0000256" key="2">
    <source>
        <dbReference type="ARBA" id="ARBA00022490"/>
    </source>
</evidence>
<feature type="compositionally biased region" description="Polar residues" evidence="3">
    <location>
        <begin position="393"/>
        <end position="402"/>
    </location>
</feature>
<proteinExistence type="predicted"/>
<feature type="region of interest" description="Disordered" evidence="3">
    <location>
        <begin position="380"/>
        <end position="402"/>
    </location>
</feature>
<feature type="region of interest" description="Disordered" evidence="3">
    <location>
        <begin position="149"/>
        <end position="293"/>
    </location>
</feature>
<feature type="region of interest" description="Disordered" evidence="3">
    <location>
        <begin position="484"/>
        <end position="518"/>
    </location>
</feature>
<dbReference type="GO" id="GO:0017148">
    <property type="term" value="P:negative regulation of translation"/>
    <property type="evidence" value="ECO:0007669"/>
    <property type="project" value="TreeGrafter"/>
</dbReference>
<sequence length="793" mass="86038">MEEISESCAQQPPRPASAPLSEVHRPLPPARVMSHEAPAAIDDDDLESAEKFADSGFIDSSSLNTERKLPRHRYSKLELEEIRENGELCKQKPSYLDPAFLNEKGRWDPAKWHASLTGMSHHKSIGLKEGGRLRDPKDRLLREEQDDIILSPQRKSFGTGCHASFSLRPSTRPDSPPGPTMERERERDHSGMRDMHPIPHHPPMNRRVGSGRIFSRDRELVRDRDYGYQEGGRSRTGNRYQRPRREEEEPEWFSGGPTSQHDVIELRGFDDDVNEDPARTKVSPPGSKVEGSGTGQKILEMLQRSEEDSRKGGQAILDFANQAGMKGKVVRVSELEGRSPDDQGDLSAFNRLAIGSGRTTTPIILDDPAIQTAGTGMKVGNTEAPQRLPSEQIRASQAEGGTSSYPPELVAALKRANIIPELLTRPQAQAIITGLCKGQITQGHLIEQLQKSVMPAVLRETVRSILTLVKARMTLELLLLPPQGMRKTGSGPSTPTHDQGIVPSAPPAAHAAGNRVPSPQELAAHTQQILQNALIKKHLMVQEENFRKRQQQQLPQQRVDSGDMRDEVGQKAAAPSTLAFTPTSVMRKMNSTANLPPSNAVSANYAGENGGVMGMGEVHQTRSITKAAPQSGLGGRGMLPQGMMGQSGMKAPTQATVPAPGGRMGGGAGWGGWHTSPPPPIPAPGGFANLNMNMNATPAAASPYVVPPHMRFSNLPPNILLTRPPFQPHVRDGGKLMGHAPGMDKGAGGDGLSQWFGPEILSQGGGPQVPMQKALSLEEVERLQQFQAATVKN</sequence>
<dbReference type="GO" id="GO:0005634">
    <property type="term" value="C:nucleus"/>
    <property type="evidence" value="ECO:0007669"/>
    <property type="project" value="TreeGrafter"/>
</dbReference>
<dbReference type="AlphaFoldDB" id="A0A7R9FNZ1"/>
<dbReference type="OrthoDB" id="6383068at2759"/>
<evidence type="ECO:0000256" key="3">
    <source>
        <dbReference type="SAM" id="MobiDB-lite"/>
    </source>
</evidence>
<keyword evidence="2" id="KW-0963">Cytoplasm</keyword>
<dbReference type="EMBL" id="LR902064">
    <property type="protein sequence ID" value="CAD7249907.1"/>
    <property type="molecule type" value="Genomic_DNA"/>
</dbReference>
<name>A0A7R9FNZ1_9CRUS</name>
<accession>A0A7R9FNZ1</accession>
<dbReference type="GO" id="GO:0036464">
    <property type="term" value="C:cytoplasmic ribonucleoprotein granule"/>
    <property type="evidence" value="ECO:0007669"/>
    <property type="project" value="UniProtKB-ARBA"/>
</dbReference>
<feature type="compositionally biased region" description="Basic and acidic residues" evidence="3">
    <location>
        <begin position="560"/>
        <end position="569"/>
    </location>
</feature>
<protein>
    <recommendedName>
        <fullName evidence="6">Eukaryotic translation initiation factor 4E transporter</fullName>
    </recommendedName>
</protein>
<evidence type="ECO:0008006" key="6">
    <source>
        <dbReference type="Google" id="ProtNLM"/>
    </source>
</evidence>
<evidence type="ECO:0000313" key="4">
    <source>
        <dbReference type="EMBL" id="CAD7249907.1"/>
    </source>
</evidence>
<evidence type="ECO:0000256" key="1">
    <source>
        <dbReference type="ARBA" id="ARBA00004496"/>
    </source>
</evidence>
<gene>
    <name evidence="4" type="ORF">DSTB1V02_LOCUS9693</name>
</gene>
<comment type="subcellular location">
    <subcellularLocation>
        <location evidence="1">Cytoplasm</location>
    </subcellularLocation>
</comment>
<dbReference type="InterPro" id="IPR018862">
    <property type="entry name" value="eIF4E-T"/>
</dbReference>
<dbReference type="PANTHER" id="PTHR12269:SF1">
    <property type="entry name" value="EUKARYOTIC TRANSLATION INITIATION FACTOR 4E TRANSPORTER"/>
    <property type="match status" value="1"/>
</dbReference>
<dbReference type="PANTHER" id="PTHR12269">
    <property type="entry name" value="EUKARYOTIC TRANSLATION INITIATION FACTOR 4E TRANSPORTER"/>
    <property type="match status" value="1"/>
</dbReference>
<dbReference type="Proteomes" id="UP000677054">
    <property type="component" value="Unassembled WGS sequence"/>
</dbReference>
<dbReference type="EMBL" id="CAJPEV010002547">
    <property type="protein sequence ID" value="CAG0897284.1"/>
    <property type="molecule type" value="Genomic_DNA"/>
</dbReference>
<reference evidence="4" key="1">
    <citation type="submission" date="2020-11" db="EMBL/GenBank/DDBJ databases">
        <authorList>
            <person name="Tran Van P."/>
        </authorList>
    </citation>
    <scope>NUCLEOTIDE SEQUENCE</scope>
</reference>
<keyword evidence="5" id="KW-1185">Reference proteome</keyword>
<feature type="compositionally biased region" description="Basic and acidic residues" evidence="3">
    <location>
        <begin position="181"/>
        <end position="197"/>
    </location>
</feature>